<reference evidence="2" key="1">
    <citation type="submission" date="2014-09" db="EMBL/GenBank/DDBJ databases">
        <authorList>
            <person name="Magalhaes I.L.F."/>
            <person name="Oliveira U."/>
            <person name="Santos F.R."/>
            <person name="Vidigal T.H.D.A."/>
            <person name="Brescovit A.D."/>
            <person name="Santos A.J."/>
        </authorList>
    </citation>
    <scope>NUCLEOTIDE SEQUENCE</scope>
</reference>
<dbReference type="EMBL" id="GBRD01017542">
    <property type="protein sequence ID" value="JAG48285.1"/>
    <property type="molecule type" value="Transcribed_RNA"/>
</dbReference>
<organism evidence="2">
    <name type="scientific">Lygus hesperus</name>
    <name type="common">Western plant bug</name>
    <dbReference type="NCBI Taxonomy" id="30085"/>
    <lineage>
        <taxon>Eukaryota</taxon>
        <taxon>Metazoa</taxon>
        <taxon>Ecdysozoa</taxon>
        <taxon>Arthropoda</taxon>
        <taxon>Hexapoda</taxon>
        <taxon>Insecta</taxon>
        <taxon>Pterygota</taxon>
        <taxon>Neoptera</taxon>
        <taxon>Paraneoptera</taxon>
        <taxon>Hemiptera</taxon>
        <taxon>Heteroptera</taxon>
        <taxon>Panheteroptera</taxon>
        <taxon>Cimicomorpha</taxon>
        <taxon>Miridae</taxon>
        <taxon>Mirini</taxon>
        <taxon>Lygus</taxon>
    </lineage>
</organism>
<dbReference type="AlphaFoldDB" id="A0A0K8S6C7"/>
<sequence length="113" mass="13000">LVCKAYRVGPPQDRPRKIIAVMASTSAREELIRAAKTDGDFTAQKLHSGWSNQRVYVNENLTSHRAELLRCTKAKAKERGLKYVWVKNFNIYVRKAEGERAIRIRNSEDVKNL</sequence>
<accession>A0A0K8S6C7</accession>
<feature type="domain" description="FP protein C-terminal" evidence="1">
    <location>
        <begin position="62"/>
        <end position="113"/>
    </location>
</feature>
<dbReference type="InterPro" id="IPR057251">
    <property type="entry name" value="FP_C"/>
</dbReference>
<evidence type="ECO:0000259" key="1">
    <source>
        <dbReference type="Pfam" id="PF25298"/>
    </source>
</evidence>
<feature type="non-terminal residue" evidence="2">
    <location>
        <position position="1"/>
    </location>
</feature>
<dbReference type="Pfam" id="PF25298">
    <property type="entry name" value="Baculo_FP_2nd"/>
    <property type="match status" value="1"/>
</dbReference>
<feature type="non-terminal residue" evidence="2">
    <location>
        <position position="113"/>
    </location>
</feature>
<proteinExistence type="predicted"/>
<protein>
    <recommendedName>
        <fullName evidence="1">FP protein C-terminal domain-containing protein</fullName>
    </recommendedName>
</protein>
<evidence type="ECO:0000313" key="2">
    <source>
        <dbReference type="EMBL" id="JAG48285.1"/>
    </source>
</evidence>
<name>A0A0K8S6C7_LYGHE</name>